<accession>A0AAD8HBQ3</accession>
<sequence>MSTEFELTPVKFISTKRRIKARWGYVYVPHEDPMKEEAQFYEDYLKAVELEFGANRRVLRVFDKLHKQCKQGRITVQELENRVHRLFKDTGLILKFSNTVLPYLYPLATEEEVDRANQFLQSVKAAFPDNKILCYSVKLLILKFQAGKLTLKEMTVKMLKLLENRVELVEAYFQFVPQAQNIRNTARFFVYPVIAGVLVVFALGLSKMKK</sequence>
<evidence type="ECO:0000256" key="3">
    <source>
        <dbReference type="SAM" id="Phobius"/>
    </source>
</evidence>
<dbReference type="AlphaFoldDB" id="A0AAD8HBQ3"/>
<proteinExistence type="predicted"/>
<evidence type="ECO:0000313" key="5">
    <source>
        <dbReference type="Proteomes" id="UP001237642"/>
    </source>
</evidence>
<dbReference type="GO" id="GO:0006355">
    <property type="term" value="P:regulation of DNA-templated transcription"/>
    <property type="evidence" value="ECO:0007669"/>
    <property type="project" value="InterPro"/>
</dbReference>
<keyword evidence="5" id="KW-1185">Reference proteome</keyword>
<feature type="transmembrane region" description="Helical" evidence="3">
    <location>
        <begin position="188"/>
        <end position="205"/>
    </location>
</feature>
<dbReference type="InterPro" id="IPR036600">
    <property type="entry name" value="PAH_sf"/>
</dbReference>
<evidence type="ECO:0000256" key="2">
    <source>
        <dbReference type="ARBA" id="ARBA00023242"/>
    </source>
</evidence>
<keyword evidence="3" id="KW-0472">Membrane</keyword>
<comment type="subcellular location">
    <subcellularLocation>
        <location evidence="1">Nucleus</location>
    </subcellularLocation>
</comment>
<name>A0AAD8HBQ3_9APIA</name>
<evidence type="ECO:0000256" key="1">
    <source>
        <dbReference type="ARBA" id="ARBA00004123"/>
    </source>
</evidence>
<keyword evidence="3" id="KW-0812">Transmembrane</keyword>
<dbReference type="GO" id="GO:0005634">
    <property type="term" value="C:nucleus"/>
    <property type="evidence" value="ECO:0007669"/>
    <property type="project" value="UniProtKB-SubCell"/>
</dbReference>
<keyword evidence="3" id="KW-1133">Transmembrane helix</keyword>
<organism evidence="4 5">
    <name type="scientific">Heracleum sosnowskyi</name>
    <dbReference type="NCBI Taxonomy" id="360622"/>
    <lineage>
        <taxon>Eukaryota</taxon>
        <taxon>Viridiplantae</taxon>
        <taxon>Streptophyta</taxon>
        <taxon>Embryophyta</taxon>
        <taxon>Tracheophyta</taxon>
        <taxon>Spermatophyta</taxon>
        <taxon>Magnoliopsida</taxon>
        <taxon>eudicotyledons</taxon>
        <taxon>Gunneridae</taxon>
        <taxon>Pentapetalae</taxon>
        <taxon>asterids</taxon>
        <taxon>campanulids</taxon>
        <taxon>Apiales</taxon>
        <taxon>Apiaceae</taxon>
        <taxon>Apioideae</taxon>
        <taxon>apioid superclade</taxon>
        <taxon>Tordylieae</taxon>
        <taxon>Tordyliinae</taxon>
        <taxon>Heracleum</taxon>
    </lineage>
</organism>
<dbReference type="EMBL" id="JAUIZM010000009">
    <property type="protein sequence ID" value="KAK1363130.1"/>
    <property type="molecule type" value="Genomic_DNA"/>
</dbReference>
<gene>
    <name evidence="4" type="ORF">POM88_038691</name>
</gene>
<evidence type="ECO:0000313" key="4">
    <source>
        <dbReference type="EMBL" id="KAK1363130.1"/>
    </source>
</evidence>
<reference evidence="4" key="2">
    <citation type="submission" date="2023-05" db="EMBL/GenBank/DDBJ databases">
        <authorList>
            <person name="Schelkunov M.I."/>
        </authorList>
    </citation>
    <scope>NUCLEOTIDE SEQUENCE</scope>
    <source>
        <strain evidence="4">Hsosn_3</strain>
        <tissue evidence="4">Leaf</tissue>
    </source>
</reference>
<dbReference type="SUPFAM" id="SSF47762">
    <property type="entry name" value="PAH2 domain"/>
    <property type="match status" value="1"/>
</dbReference>
<comment type="caution">
    <text evidence="4">The sequence shown here is derived from an EMBL/GenBank/DDBJ whole genome shotgun (WGS) entry which is preliminary data.</text>
</comment>
<reference evidence="4" key="1">
    <citation type="submission" date="2023-02" db="EMBL/GenBank/DDBJ databases">
        <title>Genome of toxic invasive species Heracleum sosnowskyi carries increased number of genes despite the absence of recent whole-genome duplications.</title>
        <authorList>
            <person name="Schelkunov M."/>
            <person name="Shtratnikova V."/>
            <person name="Makarenko M."/>
            <person name="Klepikova A."/>
            <person name="Omelchenko D."/>
            <person name="Novikova G."/>
            <person name="Obukhova E."/>
            <person name="Bogdanov V."/>
            <person name="Penin A."/>
            <person name="Logacheva M."/>
        </authorList>
    </citation>
    <scope>NUCLEOTIDE SEQUENCE</scope>
    <source>
        <strain evidence="4">Hsosn_3</strain>
        <tissue evidence="4">Leaf</tissue>
    </source>
</reference>
<keyword evidence="2" id="KW-0539">Nucleus</keyword>
<dbReference type="Proteomes" id="UP001237642">
    <property type="component" value="Unassembled WGS sequence"/>
</dbReference>
<protein>
    <submittedName>
        <fullName evidence="4">Uncharacterized protein</fullName>
    </submittedName>
</protein>